<name>G0QVR0_ICHMU</name>
<dbReference type="PROSITE" id="PS51285">
    <property type="entry name" value="AGC_KINASE_CTER"/>
    <property type="match status" value="1"/>
</dbReference>
<keyword evidence="4 7" id="KW-0547">Nucleotide-binding</keyword>
<evidence type="ECO:0000256" key="3">
    <source>
        <dbReference type="ARBA" id="ARBA00022679"/>
    </source>
</evidence>
<dbReference type="EMBL" id="GL983953">
    <property type="protein sequence ID" value="EGR30693.1"/>
    <property type="molecule type" value="Genomic_DNA"/>
</dbReference>
<dbReference type="GO" id="GO:0005524">
    <property type="term" value="F:ATP binding"/>
    <property type="evidence" value="ECO:0007669"/>
    <property type="project" value="UniProtKB-UniRule"/>
</dbReference>
<sequence>MDIKLNHQTSSCKSSTQLETFIPISMIGEGKFAKVLLCRHKITGKHYAMKILSKQYTKKRQYQGRVFQEKNALISCKSNQFITNLHYTFQTSSKLFLILDYCPGGDLFNFLQKKVFFNESEARFYISQIVLALEFLHNNSIIYRDLKPENILIDKNGYIRLADFGYSKQHMDDNVTTNSFCGTFQYMAPEFILKKAHGKPVDIWALGCLIYELITGNPPFYDFNQKILFDFILYKEPDLQTKKISNYLKDLLKKLLEKKQEYRINIQEVKSHPWLSSCNWNEISQQSQKAFYIPQVKKASDISNFDKKYSCIDVNAIIFDEEDGDDILHLDDFSCDSL</sequence>
<evidence type="ECO:0000256" key="2">
    <source>
        <dbReference type="ARBA" id="ARBA00022553"/>
    </source>
</evidence>
<dbReference type="SUPFAM" id="SSF56112">
    <property type="entry name" value="Protein kinase-like (PK-like)"/>
    <property type="match status" value="1"/>
</dbReference>
<evidence type="ECO:0000313" key="11">
    <source>
        <dbReference type="EMBL" id="EGR30693.1"/>
    </source>
</evidence>
<dbReference type="SMART" id="SM00220">
    <property type="entry name" value="S_TKc"/>
    <property type="match status" value="1"/>
</dbReference>
<dbReference type="Gene3D" id="1.10.510.10">
    <property type="entry name" value="Transferase(Phosphotransferase) domain 1"/>
    <property type="match status" value="1"/>
</dbReference>
<dbReference type="PROSITE" id="PS00108">
    <property type="entry name" value="PROTEIN_KINASE_ST"/>
    <property type="match status" value="1"/>
</dbReference>
<gene>
    <name evidence="11" type="ORF">IMG5_125330</name>
</gene>
<dbReference type="RefSeq" id="XP_004032280.1">
    <property type="nucleotide sequence ID" value="XM_004032232.1"/>
</dbReference>
<dbReference type="InterPro" id="IPR011009">
    <property type="entry name" value="Kinase-like_dom_sf"/>
</dbReference>
<keyword evidence="6 7" id="KW-0067">ATP-binding</keyword>
<evidence type="ECO:0000256" key="1">
    <source>
        <dbReference type="ARBA" id="ARBA00022527"/>
    </source>
</evidence>
<feature type="domain" description="Protein kinase" evidence="9">
    <location>
        <begin position="21"/>
        <end position="275"/>
    </location>
</feature>
<protein>
    <submittedName>
        <fullName evidence="11">Protein kinase domain protein</fullName>
        <ecNumber evidence="11">2.7.11.11</ecNumber>
    </submittedName>
</protein>
<dbReference type="GO" id="GO:0004691">
    <property type="term" value="F:cAMP-dependent protein kinase activity"/>
    <property type="evidence" value="ECO:0007669"/>
    <property type="project" value="UniProtKB-EC"/>
</dbReference>
<evidence type="ECO:0000256" key="6">
    <source>
        <dbReference type="ARBA" id="ARBA00022840"/>
    </source>
</evidence>
<dbReference type="Proteomes" id="UP000008983">
    <property type="component" value="Unassembled WGS sequence"/>
</dbReference>
<dbReference type="CDD" id="cd05123">
    <property type="entry name" value="STKc_AGC"/>
    <property type="match status" value="1"/>
</dbReference>
<evidence type="ECO:0000256" key="7">
    <source>
        <dbReference type="PROSITE-ProRule" id="PRU10141"/>
    </source>
</evidence>
<evidence type="ECO:0000256" key="5">
    <source>
        <dbReference type="ARBA" id="ARBA00022777"/>
    </source>
</evidence>
<dbReference type="Pfam" id="PF00069">
    <property type="entry name" value="Pkinase"/>
    <property type="match status" value="1"/>
</dbReference>
<dbReference type="AlphaFoldDB" id="G0QVR0"/>
<dbReference type="InterPro" id="IPR008271">
    <property type="entry name" value="Ser/Thr_kinase_AS"/>
</dbReference>
<dbReference type="EC" id="2.7.11.11" evidence="11"/>
<dbReference type="InterPro" id="IPR000719">
    <property type="entry name" value="Prot_kinase_dom"/>
</dbReference>
<dbReference type="OrthoDB" id="347657at2759"/>
<dbReference type="eggNOG" id="KOG0598">
    <property type="taxonomic scope" value="Eukaryota"/>
</dbReference>
<keyword evidence="3 11" id="KW-0808">Transferase</keyword>
<evidence type="ECO:0000256" key="8">
    <source>
        <dbReference type="RuleBase" id="RU000304"/>
    </source>
</evidence>
<comment type="similarity">
    <text evidence="8">Belongs to the protein kinase superfamily.</text>
</comment>
<dbReference type="InterPro" id="IPR000961">
    <property type="entry name" value="AGC-kinase_C"/>
</dbReference>
<dbReference type="InterPro" id="IPR017441">
    <property type="entry name" value="Protein_kinase_ATP_BS"/>
</dbReference>
<accession>G0QVR0</accession>
<evidence type="ECO:0000259" key="10">
    <source>
        <dbReference type="PROSITE" id="PS51285"/>
    </source>
</evidence>
<dbReference type="InParanoid" id="G0QVR0"/>
<organism evidence="11 12">
    <name type="scientific">Ichthyophthirius multifiliis</name>
    <name type="common">White spot disease agent</name>
    <name type="synonym">Ich</name>
    <dbReference type="NCBI Taxonomy" id="5932"/>
    <lineage>
        <taxon>Eukaryota</taxon>
        <taxon>Sar</taxon>
        <taxon>Alveolata</taxon>
        <taxon>Ciliophora</taxon>
        <taxon>Intramacronucleata</taxon>
        <taxon>Oligohymenophorea</taxon>
        <taxon>Hymenostomatida</taxon>
        <taxon>Ophryoglenina</taxon>
        <taxon>Ichthyophthirius</taxon>
    </lineage>
</organism>
<evidence type="ECO:0000259" key="9">
    <source>
        <dbReference type="PROSITE" id="PS50011"/>
    </source>
</evidence>
<feature type="binding site" evidence="7">
    <location>
        <position position="50"/>
    </location>
    <ligand>
        <name>ATP</name>
        <dbReference type="ChEBI" id="CHEBI:30616"/>
    </ligand>
</feature>
<dbReference type="InterPro" id="IPR045270">
    <property type="entry name" value="STKc_AGC"/>
</dbReference>
<dbReference type="OMA" id="HKMTKQY"/>
<evidence type="ECO:0000313" key="12">
    <source>
        <dbReference type="Proteomes" id="UP000008983"/>
    </source>
</evidence>
<feature type="domain" description="AGC-kinase C-terminal" evidence="10">
    <location>
        <begin position="276"/>
        <end position="338"/>
    </location>
</feature>
<dbReference type="Gene3D" id="3.30.200.20">
    <property type="entry name" value="Phosphorylase Kinase, domain 1"/>
    <property type="match status" value="1"/>
</dbReference>
<keyword evidence="5 11" id="KW-0418">Kinase</keyword>
<dbReference type="PROSITE" id="PS50011">
    <property type="entry name" value="PROTEIN_KINASE_DOM"/>
    <property type="match status" value="1"/>
</dbReference>
<reference evidence="11 12" key="1">
    <citation type="submission" date="2011-07" db="EMBL/GenBank/DDBJ databases">
        <authorList>
            <person name="Coyne R."/>
            <person name="Brami D."/>
            <person name="Johnson J."/>
            <person name="Hostetler J."/>
            <person name="Hannick L."/>
            <person name="Clark T."/>
            <person name="Cassidy-Hanley D."/>
            <person name="Inman J."/>
        </authorList>
    </citation>
    <scope>NUCLEOTIDE SEQUENCE [LARGE SCALE GENOMIC DNA]</scope>
    <source>
        <strain evidence="11 12">G5</strain>
    </source>
</reference>
<dbReference type="PANTHER" id="PTHR24351">
    <property type="entry name" value="RIBOSOMAL PROTEIN S6 KINASE"/>
    <property type="match status" value="1"/>
</dbReference>
<keyword evidence="2" id="KW-0597">Phosphoprotein</keyword>
<dbReference type="PROSITE" id="PS00107">
    <property type="entry name" value="PROTEIN_KINASE_ATP"/>
    <property type="match status" value="1"/>
</dbReference>
<proteinExistence type="inferred from homology"/>
<evidence type="ECO:0000256" key="4">
    <source>
        <dbReference type="ARBA" id="ARBA00022741"/>
    </source>
</evidence>
<dbReference type="FunFam" id="1.10.510.10:FF:000008">
    <property type="entry name" value="Non-specific serine/threonine protein kinase"/>
    <property type="match status" value="1"/>
</dbReference>
<dbReference type="GeneID" id="14906820"/>
<keyword evidence="12" id="KW-1185">Reference proteome</keyword>
<dbReference type="STRING" id="857967.G0QVR0"/>
<keyword evidence="1 8" id="KW-0723">Serine/threonine-protein kinase</keyword>